<proteinExistence type="predicted"/>
<gene>
    <name evidence="2" type="ORF">POPTR_007G062800</name>
</gene>
<dbReference type="AlphaFoldDB" id="B9NAS4"/>
<protein>
    <submittedName>
        <fullName evidence="2">Uncharacterized protein</fullName>
    </submittedName>
</protein>
<keyword evidence="3" id="KW-1185">Reference proteome</keyword>
<evidence type="ECO:0000313" key="3">
    <source>
        <dbReference type="Proteomes" id="UP000006729"/>
    </source>
</evidence>
<name>B9NAS4_POPTR</name>
<dbReference type="InParanoid" id="B9NAS4"/>
<dbReference type="Proteomes" id="UP000006729">
    <property type="component" value="Chromosome 7"/>
</dbReference>
<reference evidence="2 3" key="1">
    <citation type="journal article" date="2006" name="Science">
        <title>The genome of black cottonwood, Populus trichocarpa (Torr. &amp; Gray).</title>
        <authorList>
            <person name="Tuskan G.A."/>
            <person name="Difazio S."/>
            <person name="Jansson S."/>
            <person name="Bohlmann J."/>
            <person name="Grigoriev I."/>
            <person name="Hellsten U."/>
            <person name="Putnam N."/>
            <person name="Ralph S."/>
            <person name="Rombauts S."/>
            <person name="Salamov A."/>
            <person name="Schein J."/>
            <person name="Sterck L."/>
            <person name="Aerts A."/>
            <person name="Bhalerao R.R."/>
            <person name="Bhalerao R.P."/>
            <person name="Blaudez D."/>
            <person name="Boerjan W."/>
            <person name="Brun A."/>
            <person name="Brunner A."/>
            <person name="Busov V."/>
            <person name="Campbell M."/>
            <person name="Carlson J."/>
            <person name="Chalot M."/>
            <person name="Chapman J."/>
            <person name="Chen G.L."/>
            <person name="Cooper D."/>
            <person name="Coutinho P.M."/>
            <person name="Couturier J."/>
            <person name="Covert S."/>
            <person name="Cronk Q."/>
            <person name="Cunningham R."/>
            <person name="Davis J."/>
            <person name="Degroeve S."/>
            <person name="Dejardin A."/>
            <person name="Depamphilis C."/>
            <person name="Detter J."/>
            <person name="Dirks B."/>
            <person name="Dubchak I."/>
            <person name="Duplessis S."/>
            <person name="Ehlting J."/>
            <person name="Ellis B."/>
            <person name="Gendler K."/>
            <person name="Goodstein D."/>
            <person name="Gribskov M."/>
            <person name="Grimwood J."/>
            <person name="Groover A."/>
            <person name="Gunter L."/>
            <person name="Hamberger B."/>
            <person name="Heinze B."/>
            <person name="Helariutta Y."/>
            <person name="Henrissat B."/>
            <person name="Holligan D."/>
            <person name="Holt R."/>
            <person name="Huang W."/>
            <person name="Islam-Faridi N."/>
            <person name="Jones S."/>
            <person name="Jones-Rhoades M."/>
            <person name="Jorgensen R."/>
            <person name="Joshi C."/>
            <person name="Kangasjarvi J."/>
            <person name="Karlsson J."/>
            <person name="Kelleher C."/>
            <person name="Kirkpatrick R."/>
            <person name="Kirst M."/>
            <person name="Kohler A."/>
            <person name="Kalluri U."/>
            <person name="Larimer F."/>
            <person name="Leebens-Mack J."/>
            <person name="Leple J.C."/>
            <person name="Locascio P."/>
            <person name="Lou Y."/>
            <person name="Lucas S."/>
            <person name="Martin F."/>
            <person name="Montanini B."/>
            <person name="Napoli C."/>
            <person name="Nelson D.R."/>
            <person name="Nelson C."/>
            <person name="Nieminen K."/>
            <person name="Nilsson O."/>
            <person name="Pereda V."/>
            <person name="Peter G."/>
            <person name="Philippe R."/>
            <person name="Pilate G."/>
            <person name="Poliakov A."/>
            <person name="Razumovskaya J."/>
            <person name="Richardson P."/>
            <person name="Rinaldi C."/>
            <person name="Ritland K."/>
            <person name="Rouze P."/>
            <person name="Ryaboy D."/>
            <person name="Schmutz J."/>
            <person name="Schrader J."/>
            <person name="Segerman B."/>
            <person name="Shin H."/>
            <person name="Siddiqui A."/>
            <person name="Sterky F."/>
            <person name="Terry A."/>
            <person name="Tsai C.J."/>
            <person name="Uberbacher E."/>
            <person name="Unneberg P."/>
            <person name="Vahala J."/>
            <person name="Wall K."/>
            <person name="Wessler S."/>
            <person name="Yang G."/>
            <person name="Yin T."/>
            <person name="Douglas C."/>
            <person name="Marra M."/>
            <person name="Sandberg G."/>
            <person name="Van de Peer Y."/>
            <person name="Rokhsar D."/>
        </authorList>
    </citation>
    <scope>NUCLEOTIDE SEQUENCE [LARGE SCALE GENOMIC DNA]</scope>
    <source>
        <strain evidence="3">cv. Nisqually</strain>
    </source>
</reference>
<evidence type="ECO:0000256" key="1">
    <source>
        <dbReference type="SAM" id="MobiDB-lite"/>
    </source>
</evidence>
<feature type="region of interest" description="Disordered" evidence="1">
    <location>
        <begin position="15"/>
        <end position="90"/>
    </location>
</feature>
<accession>B9NAS4</accession>
<evidence type="ECO:0000313" key="2">
    <source>
        <dbReference type="EMBL" id="PNT27409.1"/>
    </source>
</evidence>
<organism evidence="2 3">
    <name type="scientific">Populus trichocarpa</name>
    <name type="common">Western balsam poplar</name>
    <name type="synonym">Populus balsamifera subsp. trichocarpa</name>
    <dbReference type="NCBI Taxonomy" id="3694"/>
    <lineage>
        <taxon>Eukaryota</taxon>
        <taxon>Viridiplantae</taxon>
        <taxon>Streptophyta</taxon>
        <taxon>Embryophyta</taxon>
        <taxon>Tracheophyta</taxon>
        <taxon>Spermatophyta</taxon>
        <taxon>Magnoliopsida</taxon>
        <taxon>eudicotyledons</taxon>
        <taxon>Gunneridae</taxon>
        <taxon>Pentapetalae</taxon>
        <taxon>rosids</taxon>
        <taxon>fabids</taxon>
        <taxon>Malpighiales</taxon>
        <taxon>Salicaceae</taxon>
        <taxon>Saliceae</taxon>
        <taxon>Populus</taxon>
    </lineage>
</organism>
<dbReference type="HOGENOM" id="CLU_2042049_0_0_1"/>
<feature type="compositionally biased region" description="Polar residues" evidence="1">
    <location>
        <begin position="26"/>
        <end position="60"/>
    </location>
</feature>
<sequence length="121" mass="14053">MKLHKRYKIPTILINRNRESKHRQTNKLTTQDIKSQQEQTSKLVAQDIKSQARANQNHTSSPDEHGIHPKAGTTNSAKQKEQTIKGWMKGQSHQSYAVTERLQQGLWDAVPYKGWQLLYFE</sequence>
<dbReference type="EMBL" id="CM009296">
    <property type="protein sequence ID" value="PNT27409.1"/>
    <property type="molecule type" value="Genomic_DNA"/>
</dbReference>